<evidence type="ECO:0000256" key="1">
    <source>
        <dbReference type="SAM" id="Phobius"/>
    </source>
</evidence>
<evidence type="ECO:0000313" key="3">
    <source>
        <dbReference type="Proteomes" id="UP000188268"/>
    </source>
</evidence>
<keyword evidence="3" id="KW-1185">Reference proteome</keyword>
<sequence>MHAVWKLVFKVEHFIYRRVILVNFLFSAIILLRKDVAEFSAVLTARMAIGH</sequence>
<dbReference type="Gramene" id="OMO50008">
    <property type="protein sequence ID" value="OMO50008"/>
    <property type="gene ID" value="CCACVL1_30724"/>
</dbReference>
<dbReference type="EMBL" id="AWWV01016308">
    <property type="protein sequence ID" value="OMO50008.1"/>
    <property type="molecule type" value="Genomic_DNA"/>
</dbReference>
<keyword evidence="1" id="KW-0812">Transmembrane</keyword>
<proteinExistence type="predicted"/>
<comment type="caution">
    <text evidence="2">The sequence shown here is derived from an EMBL/GenBank/DDBJ whole genome shotgun (WGS) entry which is preliminary data.</text>
</comment>
<name>A0A1R3FVW5_COCAP</name>
<dbReference type="Proteomes" id="UP000188268">
    <property type="component" value="Unassembled WGS sequence"/>
</dbReference>
<gene>
    <name evidence="2" type="ORF">CCACVL1_30724</name>
</gene>
<dbReference type="AlphaFoldDB" id="A0A1R3FVW5"/>
<evidence type="ECO:0000313" key="2">
    <source>
        <dbReference type="EMBL" id="OMO50008.1"/>
    </source>
</evidence>
<keyword evidence="1" id="KW-0472">Membrane</keyword>
<organism evidence="2 3">
    <name type="scientific">Corchorus capsularis</name>
    <name type="common">Jute</name>
    <dbReference type="NCBI Taxonomy" id="210143"/>
    <lineage>
        <taxon>Eukaryota</taxon>
        <taxon>Viridiplantae</taxon>
        <taxon>Streptophyta</taxon>
        <taxon>Embryophyta</taxon>
        <taxon>Tracheophyta</taxon>
        <taxon>Spermatophyta</taxon>
        <taxon>Magnoliopsida</taxon>
        <taxon>eudicotyledons</taxon>
        <taxon>Gunneridae</taxon>
        <taxon>Pentapetalae</taxon>
        <taxon>rosids</taxon>
        <taxon>malvids</taxon>
        <taxon>Malvales</taxon>
        <taxon>Malvaceae</taxon>
        <taxon>Grewioideae</taxon>
        <taxon>Apeibeae</taxon>
        <taxon>Corchorus</taxon>
    </lineage>
</organism>
<reference evidence="2 3" key="1">
    <citation type="submission" date="2013-09" db="EMBL/GenBank/DDBJ databases">
        <title>Corchorus capsularis genome sequencing.</title>
        <authorList>
            <person name="Alam M."/>
            <person name="Haque M.S."/>
            <person name="Islam M.S."/>
            <person name="Emdad E.M."/>
            <person name="Islam M.M."/>
            <person name="Ahmed B."/>
            <person name="Halim A."/>
            <person name="Hossen Q.M.M."/>
            <person name="Hossain M.Z."/>
            <person name="Ahmed R."/>
            <person name="Khan M.M."/>
            <person name="Islam R."/>
            <person name="Rashid M.M."/>
            <person name="Khan S.A."/>
            <person name="Rahman M.S."/>
            <person name="Alam M."/>
        </authorList>
    </citation>
    <scope>NUCLEOTIDE SEQUENCE [LARGE SCALE GENOMIC DNA]</scope>
    <source>
        <strain evidence="3">cv. CVL-1</strain>
        <tissue evidence="2">Whole seedling</tissue>
    </source>
</reference>
<accession>A0A1R3FVW5</accession>
<keyword evidence="1" id="KW-1133">Transmembrane helix</keyword>
<feature type="transmembrane region" description="Helical" evidence="1">
    <location>
        <begin position="15"/>
        <end position="32"/>
    </location>
</feature>
<protein>
    <submittedName>
        <fullName evidence="2">Uncharacterized protein</fullName>
    </submittedName>
</protein>